<reference evidence="2" key="1">
    <citation type="journal article" date="2023" name="Science">
        <title>Genome structures resolve the early diversification of teleost fishes.</title>
        <authorList>
            <person name="Parey E."/>
            <person name="Louis A."/>
            <person name="Montfort J."/>
            <person name="Bouchez O."/>
            <person name="Roques C."/>
            <person name="Iampietro C."/>
            <person name="Lluch J."/>
            <person name="Castinel A."/>
            <person name="Donnadieu C."/>
            <person name="Desvignes T."/>
            <person name="Floi Bucao C."/>
            <person name="Jouanno E."/>
            <person name="Wen M."/>
            <person name="Mejri S."/>
            <person name="Dirks R."/>
            <person name="Jansen H."/>
            <person name="Henkel C."/>
            <person name="Chen W.J."/>
            <person name="Zahm M."/>
            <person name="Cabau C."/>
            <person name="Klopp C."/>
            <person name="Thompson A.W."/>
            <person name="Robinson-Rechavi M."/>
            <person name="Braasch I."/>
            <person name="Lecointre G."/>
            <person name="Bobe J."/>
            <person name="Postlethwait J.H."/>
            <person name="Berthelot C."/>
            <person name="Roest Crollius H."/>
            <person name="Guiguen Y."/>
        </authorList>
    </citation>
    <scope>NUCLEOTIDE SEQUENCE</scope>
    <source>
        <strain evidence="2">WJC10195</strain>
    </source>
</reference>
<name>A0A9Q1IF83_SYNKA</name>
<dbReference type="EMBL" id="JAINUF010000018">
    <property type="protein sequence ID" value="KAJ8338370.1"/>
    <property type="molecule type" value="Genomic_DNA"/>
</dbReference>
<gene>
    <name evidence="2" type="ORF">SKAU_G00373360</name>
</gene>
<protein>
    <submittedName>
        <fullName evidence="2">Uncharacterized protein</fullName>
    </submittedName>
</protein>
<evidence type="ECO:0000256" key="1">
    <source>
        <dbReference type="SAM" id="Phobius"/>
    </source>
</evidence>
<evidence type="ECO:0000313" key="2">
    <source>
        <dbReference type="EMBL" id="KAJ8338370.1"/>
    </source>
</evidence>
<keyword evidence="1" id="KW-0472">Membrane</keyword>
<keyword evidence="3" id="KW-1185">Reference proteome</keyword>
<keyword evidence="1" id="KW-1133">Transmembrane helix</keyword>
<dbReference type="AlphaFoldDB" id="A0A9Q1IF83"/>
<sequence length="100" mass="10400">MAEPRVEIESLHFSVGILGITGGALLLLVNDYAHASGNDLIPSTALGVLLLIIAALLAYSGVRRSLSHTPALCVSLSCHLCPVVWLRCDIHIGRGGGSEG</sequence>
<keyword evidence="1" id="KW-0812">Transmembrane</keyword>
<feature type="transmembrane region" description="Helical" evidence="1">
    <location>
        <begin position="12"/>
        <end position="29"/>
    </location>
</feature>
<accession>A0A9Q1IF83</accession>
<feature type="transmembrane region" description="Helical" evidence="1">
    <location>
        <begin position="41"/>
        <end position="59"/>
    </location>
</feature>
<proteinExistence type="predicted"/>
<dbReference type="Proteomes" id="UP001152622">
    <property type="component" value="Chromosome 18"/>
</dbReference>
<evidence type="ECO:0000313" key="3">
    <source>
        <dbReference type="Proteomes" id="UP001152622"/>
    </source>
</evidence>
<comment type="caution">
    <text evidence="2">The sequence shown here is derived from an EMBL/GenBank/DDBJ whole genome shotgun (WGS) entry which is preliminary data.</text>
</comment>
<organism evidence="2 3">
    <name type="scientific">Synaphobranchus kaupii</name>
    <name type="common">Kaup's arrowtooth eel</name>
    <dbReference type="NCBI Taxonomy" id="118154"/>
    <lineage>
        <taxon>Eukaryota</taxon>
        <taxon>Metazoa</taxon>
        <taxon>Chordata</taxon>
        <taxon>Craniata</taxon>
        <taxon>Vertebrata</taxon>
        <taxon>Euteleostomi</taxon>
        <taxon>Actinopterygii</taxon>
        <taxon>Neopterygii</taxon>
        <taxon>Teleostei</taxon>
        <taxon>Anguilliformes</taxon>
        <taxon>Synaphobranchidae</taxon>
        <taxon>Synaphobranchus</taxon>
    </lineage>
</organism>